<dbReference type="Proteomes" id="UP000199600">
    <property type="component" value="Unassembled WGS sequence"/>
</dbReference>
<evidence type="ECO:0000256" key="12">
    <source>
        <dbReference type="RuleBase" id="RU363002"/>
    </source>
</evidence>
<evidence type="ECO:0000256" key="1">
    <source>
        <dbReference type="ARBA" id="ARBA00011955"/>
    </source>
</evidence>
<dbReference type="Gene3D" id="3.10.520.10">
    <property type="entry name" value="ApbE-like domains"/>
    <property type="match status" value="1"/>
</dbReference>
<evidence type="ECO:0000256" key="8">
    <source>
        <dbReference type="ARBA" id="ARBA00031306"/>
    </source>
</evidence>
<comment type="subcellular location">
    <subcellularLocation>
        <location evidence="12">Cell inner membrane</location>
        <topology evidence="12">Lipid-anchor</topology>
        <orientation evidence="12">Periplasmic side</orientation>
    </subcellularLocation>
</comment>
<keyword evidence="12 13" id="KW-0449">Lipoprotein</keyword>
<keyword evidence="5 10" id="KW-0479">Metal-binding</keyword>
<dbReference type="EMBL" id="FLQY01000030">
    <property type="protein sequence ID" value="SBT04318.1"/>
    <property type="molecule type" value="Genomic_DNA"/>
</dbReference>
<dbReference type="Pfam" id="PF02424">
    <property type="entry name" value="ApbE"/>
    <property type="match status" value="1"/>
</dbReference>
<keyword evidence="12" id="KW-1003">Cell membrane</keyword>
<evidence type="ECO:0000256" key="6">
    <source>
        <dbReference type="ARBA" id="ARBA00022827"/>
    </source>
</evidence>
<dbReference type="InterPro" id="IPR024932">
    <property type="entry name" value="ApbE"/>
</dbReference>
<dbReference type="PANTHER" id="PTHR30040">
    <property type="entry name" value="THIAMINE BIOSYNTHESIS LIPOPROTEIN APBE"/>
    <property type="match status" value="1"/>
</dbReference>
<dbReference type="GO" id="GO:0005886">
    <property type="term" value="C:plasma membrane"/>
    <property type="evidence" value="ECO:0007669"/>
    <property type="project" value="UniProtKB-SubCell"/>
</dbReference>
<keyword evidence="14" id="KW-1185">Reference proteome</keyword>
<evidence type="ECO:0000256" key="10">
    <source>
        <dbReference type="PIRNR" id="PIRNR006268"/>
    </source>
</evidence>
<dbReference type="InterPro" id="IPR003374">
    <property type="entry name" value="ApbE-like_sf"/>
</dbReference>
<feature type="binding site" evidence="11">
    <location>
        <position position="172"/>
    </location>
    <ligand>
        <name>Mg(2+)</name>
        <dbReference type="ChEBI" id="CHEBI:18420"/>
    </ligand>
</feature>
<feature type="chain" id="PRO_5008445649" description="FAD:protein FMN transferase" evidence="12">
    <location>
        <begin position="23"/>
        <end position="358"/>
    </location>
</feature>
<name>A0A1A8XK45_9RHOO</name>
<evidence type="ECO:0000256" key="5">
    <source>
        <dbReference type="ARBA" id="ARBA00022723"/>
    </source>
</evidence>
<proteinExistence type="inferred from homology"/>
<dbReference type="RefSeq" id="WP_186409728.1">
    <property type="nucleotide sequence ID" value="NZ_FLQY01000030.1"/>
</dbReference>
<keyword evidence="12" id="KW-0997">Cell inner membrane</keyword>
<keyword evidence="4 10" id="KW-0808">Transferase</keyword>
<evidence type="ECO:0000256" key="7">
    <source>
        <dbReference type="ARBA" id="ARBA00022842"/>
    </source>
</evidence>
<feature type="binding site" evidence="11">
    <location>
        <position position="287"/>
    </location>
    <ligand>
        <name>Mg(2+)</name>
        <dbReference type="ChEBI" id="CHEBI:18420"/>
    </ligand>
</feature>
<dbReference type="PROSITE" id="PS51257">
    <property type="entry name" value="PROKAR_LIPOPROTEIN"/>
    <property type="match status" value="1"/>
</dbReference>
<dbReference type="SUPFAM" id="SSF143631">
    <property type="entry name" value="ApbE-like"/>
    <property type="match status" value="1"/>
</dbReference>
<comment type="function">
    <text evidence="12">Flavin transferase that catalyzes the transfer of the FMN moiety of FAD and its covalent binding to the hydroxyl group of a threonine residue in a target flavoprotein.</text>
</comment>
<keyword evidence="12" id="KW-0472">Membrane</keyword>
<organism evidence="13 14">
    <name type="scientific">Candidatus Propionivibrio aalborgensis</name>
    <dbReference type="NCBI Taxonomy" id="1860101"/>
    <lineage>
        <taxon>Bacteria</taxon>
        <taxon>Pseudomonadati</taxon>
        <taxon>Pseudomonadota</taxon>
        <taxon>Betaproteobacteria</taxon>
        <taxon>Rhodocyclales</taxon>
        <taxon>Rhodocyclaceae</taxon>
        <taxon>Propionivibrio</taxon>
    </lineage>
</organism>
<keyword evidence="6 10" id="KW-0274">FAD</keyword>
<evidence type="ECO:0000256" key="11">
    <source>
        <dbReference type="PIRSR" id="PIRSR006268-2"/>
    </source>
</evidence>
<reference evidence="13 14" key="1">
    <citation type="submission" date="2016-06" db="EMBL/GenBank/DDBJ databases">
        <authorList>
            <person name="Kjaerup R.B."/>
            <person name="Dalgaard T.S."/>
            <person name="Juul-Madsen H.R."/>
        </authorList>
    </citation>
    <scope>NUCLEOTIDE SEQUENCE [LARGE SCALE GENOMIC DNA]</scope>
    <source>
        <strain evidence="13">2</strain>
    </source>
</reference>
<keyword evidence="7 10" id="KW-0460">Magnesium</keyword>
<evidence type="ECO:0000256" key="4">
    <source>
        <dbReference type="ARBA" id="ARBA00022679"/>
    </source>
</evidence>
<accession>A0A1A8XK45</accession>
<dbReference type="AlphaFoldDB" id="A0A1A8XK45"/>
<feature type="signal peptide" evidence="12">
    <location>
        <begin position="1"/>
        <end position="22"/>
    </location>
</feature>
<evidence type="ECO:0000256" key="9">
    <source>
        <dbReference type="ARBA" id="ARBA00048540"/>
    </source>
</evidence>
<dbReference type="PANTHER" id="PTHR30040:SF2">
    <property type="entry name" value="FAD:PROTEIN FMN TRANSFERASE"/>
    <property type="match status" value="1"/>
</dbReference>
<evidence type="ECO:0000313" key="14">
    <source>
        <dbReference type="Proteomes" id="UP000199600"/>
    </source>
</evidence>
<dbReference type="PIRSF" id="PIRSF006268">
    <property type="entry name" value="ApbE"/>
    <property type="match status" value="1"/>
</dbReference>
<gene>
    <name evidence="13" type="ORF">PROAA_1250006</name>
</gene>
<evidence type="ECO:0000256" key="3">
    <source>
        <dbReference type="ARBA" id="ARBA00022630"/>
    </source>
</evidence>
<keyword evidence="3 10" id="KW-0285">Flavoprotein</keyword>
<dbReference type="GO" id="GO:0046872">
    <property type="term" value="F:metal ion binding"/>
    <property type="evidence" value="ECO:0007669"/>
    <property type="project" value="UniProtKB-UniRule"/>
</dbReference>
<keyword evidence="12" id="KW-0732">Signal</keyword>
<comment type="similarity">
    <text evidence="10 12">Belongs to the ApbE family.</text>
</comment>
<dbReference type="GO" id="GO:0016740">
    <property type="term" value="F:transferase activity"/>
    <property type="evidence" value="ECO:0007669"/>
    <property type="project" value="UniProtKB-UniRule"/>
</dbReference>
<comment type="cofactor">
    <cofactor evidence="11">
        <name>Mg(2+)</name>
        <dbReference type="ChEBI" id="CHEBI:18420"/>
    </cofactor>
    <cofactor evidence="11">
        <name>Mn(2+)</name>
        <dbReference type="ChEBI" id="CHEBI:29035"/>
    </cofactor>
    <text evidence="11">Magnesium. Can also use manganese.</text>
</comment>
<sequence>MHCARLAVLLALLLSLAACTKAQLHHQESFVFGTRVEVLIAGLDDAQARPAAAAVLREFDRLHRTYHAWQPSELSALNDAIAAGKALEVTPEMAGFLVDAQRIAAAGDHLFDPGIGNLIELWGFQSDEFKATLPDPVKLAAWRAAHPGMADLRIERTSVSSRNRAVAIDFGGYLKGVALDRATAILHERGVNNALINIGGNVMALGTKNGERWRVGIQHPRQPGPLATVELNDGEAIGTSGDYQRYFELDGKRYCHLLDPRSGGPAMQTQALTVLITPRPAAGTLSDAASKPLFIAGADWPELARKLAIDQVLRVDAEGRIQVSSALHRRLEFVGTEPKRLDIFSLDGSRPHGIRGIP</sequence>
<protein>
    <recommendedName>
        <fullName evidence="2 10">FAD:protein FMN transferase</fullName>
        <ecNumber evidence="1 10">2.7.1.180</ecNumber>
    </recommendedName>
    <alternativeName>
        <fullName evidence="8 10">Flavin transferase</fullName>
    </alternativeName>
</protein>
<evidence type="ECO:0000256" key="2">
    <source>
        <dbReference type="ARBA" id="ARBA00016337"/>
    </source>
</evidence>
<evidence type="ECO:0000313" key="13">
    <source>
        <dbReference type="EMBL" id="SBT04318.1"/>
    </source>
</evidence>
<comment type="catalytic activity">
    <reaction evidence="9 10 12">
        <text>L-threonyl-[protein] + FAD = FMN-L-threonyl-[protein] + AMP + H(+)</text>
        <dbReference type="Rhea" id="RHEA:36847"/>
        <dbReference type="Rhea" id="RHEA-COMP:11060"/>
        <dbReference type="Rhea" id="RHEA-COMP:11061"/>
        <dbReference type="ChEBI" id="CHEBI:15378"/>
        <dbReference type="ChEBI" id="CHEBI:30013"/>
        <dbReference type="ChEBI" id="CHEBI:57692"/>
        <dbReference type="ChEBI" id="CHEBI:74257"/>
        <dbReference type="ChEBI" id="CHEBI:456215"/>
        <dbReference type="EC" id="2.7.1.180"/>
    </reaction>
</comment>
<dbReference type="EC" id="2.7.1.180" evidence="1 10"/>